<evidence type="ECO:0000256" key="6">
    <source>
        <dbReference type="ARBA" id="ARBA00023096"/>
    </source>
</evidence>
<dbReference type="PANTHER" id="PTHR30004:SF6">
    <property type="entry name" value="D-THREONATE 4-PHOSPHATE DEHYDROGENASE"/>
    <property type="match status" value="1"/>
</dbReference>
<dbReference type="GO" id="GO:0008270">
    <property type="term" value="F:zinc ion binding"/>
    <property type="evidence" value="ECO:0007669"/>
    <property type="project" value="UniProtKB-UniRule"/>
</dbReference>
<dbReference type="PATRIC" id="fig|1489064.4.peg.4053"/>
<feature type="binding site" evidence="7">
    <location>
        <position position="159"/>
    </location>
    <ligand>
        <name>a divalent metal cation</name>
        <dbReference type="ChEBI" id="CHEBI:60240"/>
        <note>ligand shared between dimeric partners</note>
    </ligand>
</feature>
<evidence type="ECO:0000313" key="9">
    <source>
        <dbReference type="Proteomes" id="UP000035444"/>
    </source>
</evidence>
<accession>A0A0H2MHI7</accession>
<feature type="binding site" evidence="7">
    <location>
        <position position="276"/>
    </location>
    <ligand>
        <name>substrate</name>
    </ligand>
</feature>
<keyword evidence="6 7" id="KW-0664">Pyridoxine biosynthesis</keyword>
<evidence type="ECO:0000256" key="4">
    <source>
        <dbReference type="ARBA" id="ARBA00023002"/>
    </source>
</evidence>
<evidence type="ECO:0000256" key="7">
    <source>
        <dbReference type="HAMAP-Rule" id="MF_00536"/>
    </source>
</evidence>
<gene>
    <name evidence="7" type="primary">pdxA</name>
    <name evidence="8" type="ORF">WH96_13570</name>
</gene>
<dbReference type="UniPathway" id="UPA00244">
    <property type="reaction ID" value="UER00312"/>
</dbReference>
<reference evidence="8 9" key="1">
    <citation type="submission" date="2015-03" db="EMBL/GenBank/DDBJ databases">
        <title>Genome Sequence of Kiloniella spongiae MEBiC09566, isolated from a marine sponge.</title>
        <authorList>
            <person name="Shao Z."/>
            <person name="Wang L."/>
            <person name="Li X."/>
        </authorList>
    </citation>
    <scope>NUCLEOTIDE SEQUENCE [LARGE SCALE GENOMIC DNA]</scope>
    <source>
        <strain evidence="8 9">MEBiC09566</strain>
    </source>
</reference>
<dbReference type="GO" id="GO:0042823">
    <property type="term" value="P:pyridoxal phosphate biosynthetic process"/>
    <property type="evidence" value="ECO:0007669"/>
    <property type="project" value="UniProtKB-UniRule"/>
</dbReference>
<dbReference type="GO" id="GO:0050570">
    <property type="term" value="F:4-hydroxythreonine-4-phosphate dehydrogenase activity"/>
    <property type="evidence" value="ECO:0007669"/>
    <property type="project" value="UniProtKB-UniRule"/>
</dbReference>
<keyword evidence="9" id="KW-1185">Reference proteome</keyword>
<feature type="binding site" evidence="7">
    <location>
        <position position="129"/>
    </location>
    <ligand>
        <name>substrate</name>
    </ligand>
</feature>
<comment type="similarity">
    <text evidence="7">Belongs to the PdxA family.</text>
</comment>
<keyword evidence="7" id="KW-0460">Magnesium</keyword>
<dbReference type="InterPro" id="IPR005255">
    <property type="entry name" value="PdxA_fam"/>
</dbReference>
<evidence type="ECO:0000256" key="3">
    <source>
        <dbReference type="ARBA" id="ARBA00022857"/>
    </source>
</evidence>
<dbReference type="EC" id="1.1.1.262" evidence="7"/>
<feature type="binding site" evidence="7">
    <location>
        <position position="128"/>
    </location>
    <ligand>
        <name>substrate</name>
    </ligand>
</feature>
<evidence type="ECO:0000256" key="5">
    <source>
        <dbReference type="ARBA" id="ARBA00023027"/>
    </source>
</evidence>
<comment type="miscellaneous">
    <text evidence="7">The active site is located at the dimer interface.</text>
</comment>
<keyword evidence="1 7" id="KW-0963">Cytoplasm</keyword>
<evidence type="ECO:0000256" key="1">
    <source>
        <dbReference type="ARBA" id="ARBA00022490"/>
    </source>
</evidence>
<dbReference type="GO" id="GO:0008615">
    <property type="term" value="P:pyridoxine biosynthetic process"/>
    <property type="evidence" value="ECO:0007669"/>
    <property type="project" value="UniProtKB-UniRule"/>
</dbReference>
<dbReference type="NCBIfam" id="TIGR00557">
    <property type="entry name" value="pdxA"/>
    <property type="match status" value="1"/>
</dbReference>
<dbReference type="EMBL" id="LAQL01000008">
    <property type="protein sequence ID" value="KLN60207.1"/>
    <property type="molecule type" value="Genomic_DNA"/>
</dbReference>
<protein>
    <recommendedName>
        <fullName evidence="7">4-hydroxythreonine-4-phosphate dehydrogenase</fullName>
        <ecNumber evidence="7">1.1.1.262</ecNumber>
    </recommendedName>
    <alternativeName>
        <fullName evidence="7">4-(phosphohydroxy)-L-threonine dehydrogenase</fullName>
    </alternativeName>
</protein>
<feature type="binding site" evidence="7">
    <location>
        <position position="204"/>
    </location>
    <ligand>
        <name>a divalent metal cation</name>
        <dbReference type="ChEBI" id="CHEBI:60240"/>
        <note>ligand shared between dimeric partners</note>
    </ligand>
</feature>
<dbReference type="OrthoDB" id="9801783at2"/>
<dbReference type="Gene3D" id="3.40.718.10">
    <property type="entry name" value="Isopropylmalate Dehydrogenase"/>
    <property type="match status" value="1"/>
</dbReference>
<keyword evidence="7" id="KW-0862">Zinc</keyword>
<dbReference type="PANTHER" id="PTHR30004">
    <property type="entry name" value="4-HYDROXYTHREONINE-4-PHOSPHATE DEHYDROGENASE"/>
    <property type="match status" value="1"/>
</dbReference>
<keyword evidence="5 7" id="KW-0520">NAD</keyword>
<dbReference type="Pfam" id="PF04166">
    <property type="entry name" value="PdxA"/>
    <property type="match status" value="1"/>
</dbReference>
<keyword evidence="7" id="KW-0170">Cobalt</keyword>
<evidence type="ECO:0000313" key="8">
    <source>
        <dbReference type="EMBL" id="KLN60207.1"/>
    </source>
</evidence>
<comment type="subcellular location">
    <subcellularLocation>
        <location evidence="7">Cytoplasm</location>
    </subcellularLocation>
</comment>
<keyword evidence="4 7" id="KW-0560">Oxidoreductase</keyword>
<feature type="binding site" evidence="7">
    <location>
        <position position="267"/>
    </location>
    <ligand>
        <name>substrate</name>
    </ligand>
</feature>
<feature type="binding site" evidence="7">
    <location>
        <position position="259"/>
    </location>
    <ligand>
        <name>a divalent metal cation</name>
        <dbReference type="ChEBI" id="CHEBI:60240"/>
        <note>ligand shared between dimeric partners</note>
    </ligand>
</feature>
<dbReference type="NCBIfam" id="NF003699">
    <property type="entry name" value="PRK05312.1"/>
    <property type="match status" value="1"/>
</dbReference>
<comment type="catalytic activity">
    <reaction evidence="7">
        <text>4-(phosphooxy)-L-threonine + NAD(+) = 3-amino-2-oxopropyl phosphate + CO2 + NADH</text>
        <dbReference type="Rhea" id="RHEA:32275"/>
        <dbReference type="ChEBI" id="CHEBI:16526"/>
        <dbReference type="ChEBI" id="CHEBI:57279"/>
        <dbReference type="ChEBI" id="CHEBI:57540"/>
        <dbReference type="ChEBI" id="CHEBI:57945"/>
        <dbReference type="ChEBI" id="CHEBI:58452"/>
        <dbReference type="EC" id="1.1.1.262"/>
    </reaction>
</comment>
<dbReference type="SUPFAM" id="SSF53659">
    <property type="entry name" value="Isocitrate/Isopropylmalate dehydrogenase-like"/>
    <property type="match status" value="1"/>
</dbReference>
<dbReference type="GO" id="GO:0050897">
    <property type="term" value="F:cobalt ion binding"/>
    <property type="evidence" value="ECO:0007669"/>
    <property type="project" value="UniProtKB-UniRule"/>
</dbReference>
<dbReference type="HAMAP" id="MF_00536">
    <property type="entry name" value="PdxA"/>
    <property type="match status" value="1"/>
</dbReference>
<evidence type="ECO:0000256" key="2">
    <source>
        <dbReference type="ARBA" id="ARBA00022723"/>
    </source>
</evidence>
<comment type="function">
    <text evidence="7">Catalyzes the NAD(P)-dependent oxidation of 4-(phosphooxy)-L-threonine (HTP) into 2-amino-3-oxo-4-(phosphooxy)butyric acid which spontaneously decarboxylates to form 3-amino-2-oxopropyl phosphate (AHAP).</text>
</comment>
<comment type="pathway">
    <text evidence="7">Cofactor biosynthesis; pyridoxine 5'-phosphate biosynthesis; pyridoxine 5'-phosphate from D-erythrose 4-phosphate: step 4/5.</text>
</comment>
<keyword evidence="3 7" id="KW-0521">NADP</keyword>
<dbReference type="STRING" id="1489064.WH96_13570"/>
<dbReference type="InterPro" id="IPR037510">
    <property type="entry name" value="PdxA"/>
</dbReference>
<keyword evidence="2 7" id="KW-0479">Metal-binding</keyword>
<dbReference type="Proteomes" id="UP000035444">
    <property type="component" value="Unassembled WGS sequence"/>
</dbReference>
<comment type="subunit">
    <text evidence="7">Homodimer.</text>
</comment>
<dbReference type="GO" id="GO:0051287">
    <property type="term" value="F:NAD binding"/>
    <property type="evidence" value="ECO:0007669"/>
    <property type="project" value="InterPro"/>
</dbReference>
<comment type="caution">
    <text evidence="8">The sequence shown here is derived from an EMBL/GenBank/DDBJ whole genome shotgun (WGS) entry which is preliminary data.</text>
</comment>
<sequence length="325" mass="34794">MGDPAGIGGELTLKAWQKLHTKRAPFFVIDCPNRLKKLATDLSLKIPIKEILSPADALDCFGQALPVIPEELPEPVIAGIGDPGNGAAVINSIKRSVHFVLNNEASAVVTNPINKAVLYQSGFDHPGHTEYLADVANSKTTSIMMLASKQLRVIPVTIHLSLEQAIKKLDSSLIAHTIRTAHEALIQDFGIGAPRVAVSGLNPHAGENGSMGTEEIDLIIPTLESLRNEGINIKGPLPADTMFHANAREEYDVAVCMYHDQALIPIKTLDFDNGVNITLGLPFIRTSPDHGTAYNIAGKGIANPSSFIAAIEMAVTMAKAKNETH</sequence>
<organism evidence="8 9">
    <name type="scientific">Kiloniella spongiae</name>
    <dbReference type="NCBI Taxonomy" id="1489064"/>
    <lineage>
        <taxon>Bacteria</taxon>
        <taxon>Pseudomonadati</taxon>
        <taxon>Pseudomonadota</taxon>
        <taxon>Alphaproteobacteria</taxon>
        <taxon>Rhodospirillales</taxon>
        <taxon>Kiloniellaceae</taxon>
        <taxon>Kiloniella</taxon>
    </lineage>
</organism>
<proteinExistence type="inferred from homology"/>
<dbReference type="GO" id="GO:0000287">
    <property type="term" value="F:magnesium ion binding"/>
    <property type="evidence" value="ECO:0007669"/>
    <property type="project" value="UniProtKB-UniRule"/>
</dbReference>
<feature type="binding site" evidence="7">
    <location>
        <position position="285"/>
    </location>
    <ligand>
        <name>substrate</name>
    </ligand>
</feature>
<dbReference type="GO" id="GO:0005737">
    <property type="term" value="C:cytoplasm"/>
    <property type="evidence" value="ECO:0007669"/>
    <property type="project" value="UniProtKB-SubCell"/>
</dbReference>
<name>A0A0H2MHI7_9PROT</name>
<comment type="cofactor">
    <cofactor evidence="7">
        <name>Zn(2+)</name>
        <dbReference type="ChEBI" id="CHEBI:29105"/>
    </cofactor>
    <cofactor evidence="7">
        <name>Mg(2+)</name>
        <dbReference type="ChEBI" id="CHEBI:18420"/>
    </cofactor>
    <cofactor evidence="7">
        <name>Co(2+)</name>
        <dbReference type="ChEBI" id="CHEBI:48828"/>
    </cofactor>
    <text evidence="7">Binds 1 divalent metal cation per subunit. Can use ions such as Zn(2+), Mg(2+) or Co(2+).</text>
</comment>
<dbReference type="AlphaFoldDB" id="A0A0H2MHI7"/>